<protein>
    <submittedName>
        <fullName evidence="1">Uncharacterized protein</fullName>
    </submittedName>
</protein>
<organism evidence="1">
    <name type="scientific">Attheya septentrionalis</name>
    <dbReference type="NCBI Taxonomy" id="420275"/>
    <lineage>
        <taxon>Eukaryota</taxon>
        <taxon>Sar</taxon>
        <taxon>Stramenopiles</taxon>
        <taxon>Ochrophyta</taxon>
        <taxon>Bacillariophyta</taxon>
        <taxon>Coscinodiscophyceae</taxon>
        <taxon>Chaetocerotophycidae</taxon>
        <taxon>Chaetocerotales</taxon>
        <taxon>Attheyaceae</taxon>
        <taxon>Attheya</taxon>
    </lineage>
</organism>
<gene>
    <name evidence="1" type="ORF">ASEP1449_LOCUS10356</name>
</gene>
<reference evidence="1" key="1">
    <citation type="submission" date="2021-01" db="EMBL/GenBank/DDBJ databases">
        <authorList>
            <person name="Corre E."/>
            <person name="Pelletier E."/>
            <person name="Niang G."/>
            <person name="Scheremetjew M."/>
            <person name="Finn R."/>
            <person name="Kale V."/>
            <person name="Holt S."/>
            <person name="Cochrane G."/>
            <person name="Meng A."/>
            <person name="Brown T."/>
            <person name="Cohen L."/>
        </authorList>
    </citation>
    <scope>NUCLEOTIDE SEQUENCE</scope>
    <source>
        <strain evidence="1">CCMP2084</strain>
    </source>
</reference>
<dbReference type="EMBL" id="HBHQ01015487">
    <property type="protein sequence ID" value="CAD9818524.1"/>
    <property type="molecule type" value="Transcribed_RNA"/>
</dbReference>
<dbReference type="AlphaFoldDB" id="A0A7S2XNP4"/>
<sequence>MSPHDAATGTTLKKTEELECFRQYCRIFYESSLLGRQNSQDQLDVELAKAVLEAYEWRLLLNEELSKKWTPEQREAMDQCGLVSNDKRGITDVGAYVAVQNEERARAHRSQMWRRTESLQTTLQTFHSKNIHSATFSDAIRHIRQFCQSRAADKHQVGSHSLLAGLISLLNQQLQQLSSQKMVQWTFDGCVLTEQDRVKNDNYMFEALELLHCLLIPKNNDCRRNEGHSLLNNTEEEKSAKDAGAEASITLVTLTWELNPHWSNTALTKFLKELPRLSDLHARPTGTFQIVSVSQGRSNMDGGDDDESSLNDVSCMECMLTRSTCIIQ</sequence>
<evidence type="ECO:0000313" key="1">
    <source>
        <dbReference type="EMBL" id="CAD9818524.1"/>
    </source>
</evidence>
<proteinExistence type="predicted"/>
<accession>A0A7S2XNP4</accession>
<name>A0A7S2XNP4_9STRA</name>